<keyword evidence="2" id="KW-0418">Kinase</keyword>
<dbReference type="Pfam" id="PF00586">
    <property type="entry name" value="AIRS"/>
    <property type="match status" value="1"/>
</dbReference>
<gene>
    <name evidence="2" type="ORF">MNB_SV-8-137</name>
</gene>
<dbReference type="SUPFAM" id="SSF56042">
    <property type="entry name" value="PurM C-terminal domain-like"/>
    <property type="match status" value="1"/>
</dbReference>
<dbReference type="PIRSF" id="PIRSF005303">
    <property type="entry name" value="Thiam_monoph_kin"/>
    <property type="match status" value="1"/>
</dbReference>
<reference evidence="2" key="1">
    <citation type="submission" date="2016-10" db="EMBL/GenBank/DDBJ databases">
        <authorList>
            <person name="de Groot N.N."/>
        </authorList>
    </citation>
    <scope>NUCLEOTIDE SEQUENCE</scope>
</reference>
<evidence type="ECO:0000313" key="2">
    <source>
        <dbReference type="EMBL" id="SFV62268.1"/>
    </source>
</evidence>
<dbReference type="NCBIfam" id="NF004354">
    <property type="entry name" value="PRK05731.2-3"/>
    <property type="match status" value="1"/>
</dbReference>
<dbReference type="EMBL" id="FPHD01000058">
    <property type="protein sequence ID" value="SFV62268.1"/>
    <property type="molecule type" value="Genomic_DNA"/>
</dbReference>
<dbReference type="Gene3D" id="3.30.1330.10">
    <property type="entry name" value="PurM-like, N-terminal domain"/>
    <property type="match status" value="1"/>
</dbReference>
<dbReference type="InterPro" id="IPR036921">
    <property type="entry name" value="PurM-like_N_sf"/>
</dbReference>
<dbReference type="InterPro" id="IPR016188">
    <property type="entry name" value="PurM-like_N"/>
</dbReference>
<dbReference type="HAMAP" id="MF_02128">
    <property type="entry name" value="TMP_kinase"/>
    <property type="match status" value="1"/>
</dbReference>
<name>A0A1W1C8T1_9ZZZZ</name>
<dbReference type="SUPFAM" id="SSF55326">
    <property type="entry name" value="PurM N-terminal domain-like"/>
    <property type="match status" value="1"/>
</dbReference>
<dbReference type="Gene3D" id="3.90.650.10">
    <property type="entry name" value="PurM-like C-terminal domain"/>
    <property type="match status" value="1"/>
</dbReference>
<dbReference type="AlphaFoldDB" id="A0A1W1C8T1"/>
<keyword evidence="2" id="KW-0808">Transferase</keyword>
<feature type="domain" description="PurM-like N-terminal" evidence="1">
    <location>
        <begin position="43"/>
        <end position="148"/>
    </location>
</feature>
<proteinExistence type="inferred from homology"/>
<dbReference type="CDD" id="cd02194">
    <property type="entry name" value="ThiL"/>
    <property type="match status" value="1"/>
</dbReference>
<sequence>MNKKFCSKSSKVCYNFANLIWNKRKSMDKEHYLISKLSSKYIGDDAAVIGDTLYSMDAFFEDVHFKRTWMSMAQIGRKAMLVNISDAIAMNAKPQFALVTVSIPKEMTKNEIDELTKSMESTAKEFDCEIIGGDTIGGDKLHISITIISKSDNPLLRKGLKEGDLLAYTGILGESKRDLDALYRGEKIASDSRFFEPRLRAQFIIKSRPLLHAGMDISDGLYCDTNKLLDINKYGFTSLVPVSDGEGLSGEEYEMLIGFDPKDLEALEKIAKETGTPLTVFAKVAKNRERFTCLSHHFN</sequence>
<protein>
    <submittedName>
        <fullName evidence="2">Thiamine-monophosphate kinase</fullName>
        <ecNumber evidence="2">2.7.4.16</ecNumber>
    </submittedName>
</protein>
<dbReference type="EC" id="2.7.4.16" evidence="2"/>
<dbReference type="InterPro" id="IPR036676">
    <property type="entry name" value="PurM-like_C_sf"/>
</dbReference>
<accession>A0A1W1C8T1</accession>
<dbReference type="GO" id="GO:0009030">
    <property type="term" value="F:thiamine-phosphate kinase activity"/>
    <property type="evidence" value="ECO:0007669"/>
    <property type="project" value="UniProtKB-EC"/>
</dbReference>
<dbReference type="GO" id="GO:0009228">
    <property type="term" value="P:thiamine biosynthetic process"/>
    <property type="evidence" value="ECO:0007669"/>
    <property type="project" value="InterPro"/>
</dbReference>
<evidence type="ECO:0000259" key="1">
    <source>
        <dbReference type="Pfam" id="PF00586"/>
    </source>
</evidence>
<dbReference type="PANTHER" id="PTHR30270">
    <property type="entry name" value="THIAMINE-MONOPHOSPHATE KINASE"/>
    <property type="match status" value="1"/>
</dbReference>
<dbReference type="InterPro" id="IPR006283">
    <property type="entry name" value="ThiL-like"/>
</dbReference>
<organism evidence="2">
    <name type="scientific">hydrothermal vent metagenome</name>
    <dbReference type="NCBI Taxonomy" id="652676"/>
    <lineage>
        <taxon>unclassified sequences</taxon>
        <taxon>metagenomes</taxon>
        <taxon>ecological metagenomes</taxon>
    </lineage>
</organism>
<dbReference type="PANTHER" id="PTHR30270:SF0">
    <property type="entry name" value="THIAMINE-MONOPHOSPHATE KINASE"/>
    <property type="match status" value="1"/>
</dbReference>